<dbReference type="GO" id="GO:0033468">
    <property type="term" value="P:CMP-keto-3-deoxy-D-manno-octulosonic acid biosynthetic process"/>
    <property type="evidence" value="ECO:0007669"/>
    <property type="project" value="UniProtKB-UniRule"/>
</dbReference>
<comment type="catalytic activity">
    <reaction evidence="5">
        <text>3-deoxy-alpha-D-manno-oct-2-ulosonate + CTP = CMP-3-deoxy-beta-D-manno-octulosonate + diphosphate</text>
        <dbReference type="Rhea" id="RHEA:23448"/>
        <dbReference type="ChEBI" id="CHEBI:33019"/>
        <dbReference type="ChEBI" id="CHEBI:37563"/>
        <dbReference type="ChEBI" id="CHEBI:85986"/>
        <dbReference type="ChEBI" id="CHEBI:85987"/>
        <dbReference type="EC" id="2.7.7.38"/>
    </reaction>
</comment>
<evidence type="ECO:0000313" key="6">
    <source>
        <dbReference type="EMBL" id="WLD56684.1"/>
    </source>
</evidence>
<dbReference type="SUPFAM" id="SSF53448">
    <property type="entry name" value="Nucleotide-diphospho-sugar transferases"/>
    <property type="match status" value="1"/>
</dbReference>
<sequence length="252" mass="27191">MSTPSFYVVIPARYQSTRLPGKPLADILGKPMVQWVYEAAQRSAAIGVCIATDDKRVEAAVESFGGRVRMTSANHVSGTDRLAEVAAQAGWADDTIIVNVQGDEPTMDPALINQVGELLAAHPEAGVATLCVPVTDVAEMNNPNAVKVVLSQRGLALYFSRAAVPWNRDGETLAVPGYRHLGIYAYRVSALQQFVSWPTGQLEQVEKLEQLRFLEHGVHIAVAVADLAPPAGVDTPEDLARVIRLLAEREDA</sequence>
<dbReference type="HAMAP" id="MF_00057">
    <property type="entry name" value="KdsB"/>
    <property type="match status" value="1"/>
</dbReference>
<evidence type="ECO:0000256" key="3">
    <source>
        <dbReference type="ARBA" id="ARBA00022695"/>
    </source>
</evidence>
<dbReference type="InterPro" id="IPR003329">
    <property type="entry name" value="Cytidylyl_trans"/>
</dbReference>
<keyword evidence="5" id="KW-0963">Cytoplasm</keyword>
<reference evidence="6" key="1">
    <citation type="submission" date="2022-07" db="EMBL/GenBank/DDBJ databases">
        <title>Complete genome sequence of Salinispirillum sp. LH10-3-1 capable of multiple carbohydrate inversion isolated from a soda lake.</title>
        <authorList>
            <person name="Liu J."/>
            <person name="Zhai Y."/>
            <person name="Zhang H."/>
            <person name="Yang H."/>
            <person name="Qu J."/>
            <person name="Li J."/>
        </authorList>
    </citation>
    <scope>NUCLEOTIDE SEQUENCE</scope>
    <source>
        <strain evidence="6">LH 10-3-1</strain>
    </source>
</reference>
<dbReference type="NCBIfam" id="NF009905">
    <property type="entry name" value="PRK13368.1"/>
    <property type="match status" value="1"/>
</dbReference>
<dbReference type="EC" id="2.7.7.38" evidence="5"/>
<dbReference type="NCBIfam" id="TIGR00466">
    <property type="entry name" value="kdsB"/>
    <property type="match status" value="1"/>
</dbReference>
<keyword evidence="4 5" id="KW-0448">Lipopolysaccharide biosynthesis</keyword>
<name>A0AB38YCC3_9GAMM</name>
<keyword evidence="3 5" id="KW-0548">Nucleotidyltransferase</keyword>
<dbReference type="CDD" id="cd02517">
    <property type="entry name" value="CMP-KDO-Synthetase"/>
    <property type="match status" value="1"/>
</dbReference>
<dbReference type="AlphaFoldDB" id="A0AB38YCC3"/>
<evidence type="ECO:0000256" key="5">
    <source>
        <dbReference type="HAMAP-Rule" id="MF_00057"/>
    </source>
</evidence>
<dbReference type="GO" id="GO:0005829">
    <property type="term" value="C:cytosol"/>
    <property type="evidence" value="ECO:0007669"/>
    <property type="project" value="TreeGrafter"/>
</dbReference>
<dbReference type="InterPro" id="IPR004528">
    <property type="entry name" value="KdsB"/>
</dbReference>
<dbReference type="Pfam" id="PF02348">
    <property type="entry name" value="CTP_transf_3"/>
    <property type="match status" value="1"/>
</dbReference>
<gene>
    <name evidence="5 6" type="primary">kdsB</name>
    <name evidence="6" type="ORF">NFC81_08020</name>
</gene>
<accession>A0AB38YCC3</accession>
<dbReference type="GO" id="GO:0016020">
    <property type="term" value="C:membrane"/>
    <property type="evidence" value="ECO:0007669"/>
    <property type="project" value="UniProtKB-SubCell"/>
</dbReference>
<dbReference type="NCBIfam" id="NF003952">
    <property type="entry name" value="PRK05450.1-5"/>
    <property type="match status" value="1"/>
</dbReference>
<dbReference type="FunFam" id="3.90.550.10:FF:000011">
    <property type="entry name" value="3-deoxy-manno-octulosonate cytidylyltransferase"/>
    <property type="match status" value="1"/>
</dbReference>
<protein>
    <recommendedName>
        <fullName evidence="5">3-deoxy-manno-octulosonate cytidylyltransferase</fullName>
        <ecNumber evidence="5">2.7.7.38</ecNumber>
    </recommendedName>
    <alternativeName>
        <fullName evidence="5">CMP-2-keto-3-deoxyoctulosonic acid synthase</fullName>
        <shortName evidence="5">CKS</shortName>
        <shortName evidence="5">CMP-KDO synthase</shortName>
    </alternativeName>
</protein>
<organism evidence="6">
    <name type="scientific">Salinispirillum sp. LH 10-3-1</name>
    <dbReference type="NCBI Taxonomy" id="2952525"/>
    <lineage>
        <taxon>Bacteria</taxon>
        <taxon>Pseudomonadati</taxon>
        <taxon>Pseudomonadota</taxon>
        <taxon>Gammaproteobacteria</taxon>
        <taxon>Oceanospirillales</taxon>
        <taxon>Saccharospirillaceae</taxon>
        <taxon>Salinispirillum</taxon>
    </lineage>
</organism>
<comment type="pathway">
    <text evidence="5">Nucleotide-sugar biosynthesis; CMP-3-deoxy-D-manno-octulosonate biosynthesis; CMP-3-deoxy-D-manno-octulosonate from 3-deoxy-D-manno-octulosonate and CTP: step 1/1.</text>
</comment>
<dbReference type="InterPro" id="IPR029044">
    <property type="entry name" value="Nucleotide-diphossugar_trans"/>
</dbReference>
<comment type="subcellular location">
    <subcellularLocation>
        <location evidence="5">Cytoplasm</location>
    </subcellularLocation>
    <subcellularLocation>
        <location evidence="1">Membrane</location>
    </subcellularLocation>
</comment>
<keyword evidence="2 5" id="KW-0808">Transferase</keyword>
<dbReference type="PANTHER" id="PTHR42866">
    <property type="entry name" value="3-DEOXY-MANNO-OCTULOSONATE CYTIDYLYLTRANSFERASE"/>
    <property type="match status" value="1"/>
</dbReference>
<dbReference type="NCBIfam" id="NF003950">
    <property type="entry name" value="PRK05450.1-3"/>
    <property type="match status" value="1"/>
</dbReference>
<dbReference type="RefSeq" id="WP_304993968.1">
    <property type="nucleotide sequence ID" value="NZ_CP101717.1"/>
</dbReference>
<dbReference type="GO" id="GO:0009103">
    <property type="term" value="P:lipopolysaccharide biosynthetic process"/>
    <property type="evidence" value="ECO:0007669"/>
    <property type="project" value="UniProtKB-UniRule"/>
</dbReference>
<dbReference type="PANTHER" id="PTHR42866:SF2">
    <property type="entry name" value="3-DEOXY-MANNO-OCTULOSONATE CYTIDYLYLTRANSFERASE, MITOCHONDRIAL"/>
    <property type="match status" value="1"/>
</dbReference>
<proteinExistence type="inferred from homology"/>
<dbReference type="Gene3D" id="3.90.550.10">
    <property type="entry name" value="Spore Coat Polysaccharide Biosynthesis Protein SpsA, Chain A"/>
    <property type="match status" value="1"/>
</dbReference>
<comment type="similarity">
    <text evidence="5">Belongs to the KdsB family.</text>
</comment>
<comment type="function">
    <text evidence="5">Activates KDO (a required 8-carbon sugar) for incorporation into bacterial lipopolysaccharide in Gram-negative bacteria.</text>
</comment>
<dbReference type="GO" id="GO:0008690">
    <property type="term" value="F:3-deoxy-manno-octulosonate cytidylyltransferase activity"/>
    <property type="evidence" value="ECO:0007669"/>
    <property type="project" value="UniProtKB-UniRule"/>
</dbReference>
<evidence type="ECO:0000256" key="1">
    <source>
        <dbReference type="ARBA" id="ARBA00004370"/>
    </source>
</evidence>
<evidence type="ECO:0000256" key="2">
    <source>
        <dbReference type="ARBA" id="ARBA00022679"/>
    </source>
</evidence>
<evidence type="ECO:0000256" key="4">
    <source>
        <dbReference type="ARBA" id="ARBA00022985"/>
    </source>
</evidence>
<dbReference type="EMBL" id="CP101717">
    <property type="protein sequence ID" value="WLD56684.1"/>
    <property type="molecule type" value="Genomic_DNA"/>
</dbReference>